<keyword evidence="4 6" id="KW-1133">Transmembrane helix</keyword>
<feature type="transmembrane region" description="Helical" evidence="6">
    <location>
        <begin position="41"/>
        <end position="62"/>
    </location>
</feature>
<proteinExistence type="inferred from homology"/>
<evidence type="ECO:0000256" key="2">
    <source>
        <dbReference type="ARBA" id="ARBA00009166"/>
    </source>
</evidence>
<dbReference type="Pfam" id="PF10317">
    <property type="entry name" value="7TM_GPCR_Srd"/>
    <property type="match status" value="2"/>
</dbReference>
<feature type="transmembrane region" description="Helical" evidence="6">
    <location>
        <begin position="240"/>
        <end position="261"/>
    </location>
</feature>
<evidence type="ECO:0000256" key="5">
    <source>
        <dbReference type="ARBA" id="ARBA00023136"/>
    </source>
</evidence>
<keyword evidence="5 6" id="KW-0472">Membrane</keyword>
<comment type="caution">
    <text evidence="7">The sequence shown here is derived from an EMBL/GenBank/DDBJ whole genome shotgun (WGS) entry which is preliminary data.</text>
</comment>
<evidence type="ECO:0000256" key="4">
    <source>
        <dbReference type="ARBA" id="ARBA00022989"/>
    </source>
</evidence>
<feature type="transmembrane region" description="Helical" evidence="6">
    <location>
        <begin position="161"/>
        <end position="183"/>
    </location>
</feature>
<dbReference type="Proteomes" id="UP000835052">
    <property type="component" value="Unassembled WGS sequence"/>
</dbReference>
<organism evidence="7 8">
    <name type="scientific">Caenorhabditis auriculariae</name>
    <dbReference type="NCBI Taxonomy" id="2777116"/>
    <lineage>
        <taxon>Eukaryota</taxon>
        <taxon>Metazoa</taxon>
        <taxon>Ecdysozoa</taxon>
        <taxon>Nematoda</taxon>
        <taxon>Chromadorea</taxon>
        <taxon>Rhabditida</taxon>
        <taxon>Rhabditina</taxon>
        <taxon>Rhabditomorpha</taxon>
        <taxon>Rhabditoidea</taxon>
        <taxon>Rhabditidae</taxon>
        <taxon>Peloderinae</taxon>
        <taxon>Caenorhabditis</taxon>
    </lineage>
</organism>
<protein>
    <submittedName>
        <fullName evidence="7">Uncharacterized protein</fullName>
    </submittedName>
</protein>
<dbReference type="AlphaFoldDB" id="A0A8S1HKS7"/>
<keyword evidence="8" id="KW-1185">Reference proteome</keyword>
<feature type="transmembrane region" description="Helical" evidence="6">
    <location>
        <begin position="101"/>
        <end position="122"/>
    </location>
</feature>
<dbReference type="GO" id="GO:0016020">
    <property type="term" value="C:membrane"/>
    <property type="evidence" value="ECO:0007669"/>
    <property type="project" value="UniProtKB-SubCell"/>
</dbReference>
<evidence type="ECO:0000313" key="8">
    <source>
        <dbReference type="Proteomes" id="UP000835052"/>
    </source>
</evidence>
<feature type="transmembrane region" description="Helical" evidence="6">
    <location>
        <begin position="204"/>
        <end position="228"/>
    </location>
</feature>
<comment type="subcellular location">
    <subcellularLocation>
        <location evidence="1">Membrane</location>
        <topology evidence="1">Multi-pass membrane protein</topology>
    </subcellularLocation>
</comment>
<evidence type="ECO:0000256" key="6">
    <source>
        <dbReference type="SAM" id="Phobius"/>
    </source>
</evidence>
<feature type="transmembrane region" description="Helical" evidence="6">
    <location>
        <begin position="68"/>
        <end position="89"/>
    </location>
</feature>
<dbReference type="Gene3D" id="1.20.1070.10">
    <property type="entry name" value="Rhodopsin 7-helix transmembrane proteins"/>
    <property type="match status" value="1"/>
</dbReference>
<dbReference type="InterPro" id="IPR019421">
    <property type="entry name" value="7TM_GPCR_serpentine_rcpt_Srd"/>
</dbReference>
<comment type="similarity">
    <text evidence="2">Belongs to the nematode receptor-like protein srd family.</text>
</comment>
<gene>
    <name evidence="7" type="ORF">CAUJ_LOCUS10977</name>
</gene>
<accession>A0A8S1HKS7</accession>
<evidence type="ECO:0000313" key="7">
    <source>
        <dbReference type="EMBL" id="CAD6195058.1"/>
    </source>
</evidence>
<dbReference type="PANTHER" id="PTHR22945:SF21">
    <property type="entry name" value="SERPENTINE RECEPTOR, CLASS D (DELTA)-RELATED"/>
    <property type="match status" value="1"/>
</dbReference>
<dbReference type="OrthoDB" id="5866609at2759"/>
<name>A0A8S1HKS7_9PELO</name>
<dbReference type="EMBL" id="CAJGYM010000050">
    <property type="protein sequence ID" value="CAD6195058.1"/>
    <property type="molecule type" value="Genomic_DNA"/>
</dbReference>
<evidence type="ECO:0000256" key="3">
    <source>
        <dbReference type="ARBA" id="ARBA00022692"/>
    </source>
</evidence>
<sequence length="293" mass="33589">MDGIDFIFILAHSILSLAGIFLNLLLIYIGVHHSPDKIRTYAALILNFAFSDLIICIMNFLIQKRNNVQQSLLTFGAYSLLYSFCYRYYILMRPPPSRRNVLIVLALVYLPCFSQLCLSLFIESPSEEMVKIFDDAFPQYDSRNLTICGIKDNTLLLPKLVITHGIFAVLPLYAIIFIFRYKIVKKMKGVMPVRSETKSMQKQFLKALTYQTLIPIITLFAMFFFGIGHNQMFKHKATEYATPIFLLVTPVVSPLTSLYFVHPYKHKLQSLLSGDRPPQKTISVSTCETSTIR</sequence>
<keyword evidence="3 6" id="KW-0812">Transmembrane</keyword>
<dbReference type="PANTHER" id="PTHR22945">
    <property type="entry name" value="SERPENTINE RECEPTOR, CLASS D DELTA"/>
    <property type="match status" value="1"/>
</dbReference>
<reference evidence="7" key="1">
    <citation type="submission" date="2020-10" db="EMBL/GenBank/DDBJ databases">
        <authorList>
            <person name="Kikuchi T."/>
        </authorList>
    </citation>
    <scope>NUCLEOTIDE SEQUENCE</scope>
    <source>
        <strain evidence="7">NKZ352</strain>
    </source>
</reference>
<evidence type="ECO:0000256" key="1">
    <source>
        <dbReference type="ARBA" id="ARBA00004141"/>
    </source>
</evidence>
<feature type="transmembrane region" description="Helical" evidence="6">
    <location>
        <begin position="6"/>
        <end position="29"/>
    </location>
</feature>
<dbReference type="InterPro" id="IPR050920">
    <property type="entry name" value="Nematode_rcpt-like_delta"/>
</dbReference>
<dbReference type="SUPFAM" id="SSF81321">
    <property type="entry name" value="Family A G protein-coupled receptor-like"/>
    <property type="match status" value="1"/>
</dbReference>